<dbReference type="AlphaFoldDB" id="A0A0B1ZX01"/>
<dbReference type="InterPro" id="IPR051789">
    <property type="entry name" value="Bact_Polyamine_Transport"/>
</dbReference>
<evidence type="ECO:0000313" key="11">
    <source>
        <dbReference type="Proteomes" id="UP000031030"/>
    </source>
</evidence>
<gene>
    <name evidence="10" type="ORF">LK09_19665</name>
</gene>
<keyword evidence="7 8" id="KW-0472">Membrane</keyword>
<keyword evidence="3 8" id="KW-0813">Transport</keyword>
<comment type="subcellular location">
    <subcellularLocation>
        <location evidence="1 8">Cell membrane</location>
        <topology evidence="1 8">Multi-pass membrane protein</topology>
    </subcellularLocation>
</comment>
<evidence type="ECO:0000256" key="5">
    <source>
        <dbReference type="ARBA" id="ARBA00022692"/>
    </source>
</evidence>
<dbReference type="PANTHER" id="PTHR43848">
    <property type="entry name" value="PUTRESCINE TRANSPORT SYSTEM PERMEASE PROTEIN POTI"/>
    <property type="match status" value="1"/>
</dbReference>
<organism evidence="10 11">
    <name type="scientific">Microbacterium mangrovi</name>
    <dbReference type="NCBI Taxonomy" id="1348253"/>
    <lineage>
        <taxon>Bacteria</taxon>
        <taxon>Bacillati</taxon>
        <taxon>Actinomycetota</taxon>
        <taxon>Actinomycetes</taxon>
        <taxon>Micrococcales</taxon>
        <taxon>Microbacteriaceae</taxon>
        <taxon>Microbacterium</taxon>
    </lineage>
</organism>
<evidence type="ECO:0000256" key="7">
    <source>
        <dbReference type="ARBA" id="ARBA00023136"/>
    </source>
</evidence>
<keyword evidence="11" id="KW-1185">Reference proteome</keyword>
<dbReference type="CDD" id="cd06261">
    <property type="entry name" value="TM_PBP2"/>
    <property type="match status" value="1"/>
</dbReference>
<feature type="transmembrane region" description="Helical" evidence="8">
    <location>
        <begin position="100"/>
        <end position="123"/>
    </location>
</feature>
<feature type="domain" description="ABC transmembrane type-1" evidence="9">
    <location>
        <begin position="64"/>
        <end position="256"/>
    </location>
</feature>
<dbReference type="PANTHER" id="PTHR43848:SF2">
    <property type="entry name" value="PUTRESCINE TRANSPORT SYSTEM PERMEASE PROTEIN POTI"/>
    <property type="match status" value="1"/>
</dbReference>
<evidence type="ECO:0000256" key="8">
    <source>
        <dbReference type="RuleBase" id="RU363032"/>
    </source>
</evidence>
<keyword evidence="5 8" id="KW-0812">Transmembrane</keyword>
<dbReference type="GO" id="GO:0005886">
    <property type="term" value="C:plasma membrane"/>
    <property type="evidence" value="ECO:0007669"/>
    <property type="project" value="UniProtKB-SubCell"/>
</dbReference>
<feature type="transmembrane region" description="Helical" evidence="8">
    <location>
        <begin position="129"/>
        <end position="151"/>
    </location>
</feature>
<accession>A0A0B1ZX01</accession>
<evidence type="ECO:0000259" key="9">
    <source>
        <dbReference type="PROSITE" id="PS50928"/>
    </source>
</evidence>
<name>A0A0B1ZX01_9MICO</name>
<sequence>MLSTPARIVVSLCMAIGLVILYVPLALIVLNSFNSSRTFSFPPPGFTLEWWVDAFHSRGAADALATSVIAGLCAAAIALVLGTMAAFAVQRFRFFGRQSINFLVVLPITLPGIITGIALASTFTALGPLGVTLGMATVIIGHATFCIVIVYNNVQARLRRMGTSLEEASGDLGGSGWQTFLWVTLPQVRGALAAGVLLAFALSFDEIVVTTFTAGPAVQTLPIWIFQNLFRPNQAPVVNVVAAVLTILAIIPVWISQRLAGDSVTSRV</sequence>
<dbReference type="Proteomes" id="UP000031030">
    <property type="component" value="Unassembled WGS sequence"/>
</dbReference>
<keyword evidence="6 8" id="KW-1133">Transmembrane helix</keyword>
<feature type="transmembrane region" description="Helical" evidence="8">
    <location>
        <begin position="12"/>
        <end position="33"/>
    </location>
</feature>
<evidence type="ECO:0000313" key="10">
    <source>
        <dbReference type="EMBL" id="KHK95244.1"/>
    </source>
</evidence>
<evidence type="ECO:0000256" key="3">
    <source>
        <dbReference type="ARBA" id="ARBA00022448"/>
    </source>
</evidence>
<dbReference type="GO" id="GO:0055085">
    <property type="term" value="P:transmembrane transport"/>
    <property type="evidence" value="ECO:0007669"/>
    <property type="project" value="InterPro"/>
</dbReference>
<dbReference type="InterPro" id="IPR000515">
    <property type="entry name" value="MetI-like"/>
</dbReference>
<comment type="caution">
    <text evidence="10">The sequence shown here is derived from an EMBL/GenBank/DDBJ whole genome shotgun (WGS) entry which is preliminary data.</text>
</comment>
<protein>
    <submittedName>
        <fullName evidence="10">Spermidine/putrescine ABC transporter permease</fullName>
    </submittedName>
</protein>
<evidence type="ECO:0000256" key="2">
    <source>
        <dbReference type="ARBA" id="ARBA00007069"/>
    </source>
</evidence>
<feature type="transmembrane region" description="Helical" evidence="8">
    <location>
        <begin position="63"/>
        <end position="88"/>
    </location>
</feature>
<dbReference type="PROSITE" id="PS50928">
    <property type="entry name" value="ABC_TM1"/>
    <property type="match status" value="1"/>
</dbReference>
<evidence type="ECO:0000256" key="4">
    <source>
        <dbReference type="ARBA" id="ARBA00022475"/>
    </source>
</evidence>
<proteinExistence type="inferred from homology"/>
<dbReference type="Gene3D" id="1.10.3720.10">
    <property type="entry name" value="MetI-like"/>
    <property type="match status" value="1"/>
</dbReference>
<evidence type="ECO:0000256" key="6">
    <source>
        <dbReference type="ARBA" id="ARBA00022989"/>
    </source>
</evidence>
<dbReference type="InterPro" id="IPR035906">
    <property type="entry name" value="MetI-like_sf"/>
</dbReference>
<feature type="transmembrane region" description="Helical" evidence="8">
    <location>
        <begin position="237"/>
        <end position="255"/>
    </location>
</feature>
<comment type="similarity">
    <text evidence="2">Belongs to the binding-protein-dependent transport system permease family. CysTW subfamily.</text>
</comment>
<dbReference type="EMBL" id="JTDK01000026">
    <property type="protein sequence ID" value="KHK95244.1"/>
    <property type="molecule type" value="Genomic_DNA"/>
</dbReference>
<reference evidence="10 11" key="1">
    <citation type="submission" date="2014-11" db="EMBL/GenBank/DDBJ databases">
        <title>Genome sequence of Microbacterium mangrovi MUSC 115(T).</title>
        <authorList>
            <person name="Lee L.-H."/>
        </authorList>
    </citation>
    <scope>NUCLEOTIDE SEQUENCE [LARGE SCALE GENOMIC DNA]</scope>
    <source>
        <strain evidence="10 11">MUSC 115</strain>
    </source>
</reference>
<dbReference type="STRING" id="1348253.LK09_19665"/>
<keyword evidence="4" id="KW-1003">Cell membrane</keyword>
<evidence type="ECO:0000256" key="1">
    <source>
        <dbReference type="ARBA" id="ARBA00004651"/>
    </source>
</evidence>
<dbReference type="Pfam" id="PF00528">
    <property type="entry name" value="BPD_transp_1"/>
    <property type="match status" value="1"/>
</dbReference>
<dbReference type="SUPFAM" id="SSF161098">
    <property type="entry name" value="MetI-like"/>
    <property type="match status" value="1"/>
</dbReference>